<reference evidence="7" key="1">
    <citation type="submission" date="2025-08" db="UniProtKB">
        <authorList>
            <consortium name="RefSeq"/>
        </authorList>
    </citation>
    <scope>IDENTIFICATION</scope>
    <source>
        <tissue evidence="7">Whole Larva</tissue>
    </source>
</reference>
<dbReference type="InterPro" id="IPR013083">
    <property type="entry name" value="Znf_RING/FYVE/PHD"/>
</dbReference>
<dbReference type="InterPro" id="IPR042427">
    <property type="entry name" value="ZFYV1"/>
</dbReference>
<dbReference type="InterPro" id="IPR000306">
    <property type="entry name" value="Znf_FYVE"/>
</dbReference>
<dbReference type="Proteomes" id="UP000695000">
    <property type="component" value="Unplaced"/>
</dbReference>
<keyword evidence="3" id="KW-0862">Zinc</keyword>
<dbReference type="PANTHER" id="PTHR46624:SF4">
    <property type="entry name" value="FYVE-TYPE DOMAIN-CONTAINING PROTEIN"/>
    <property type="match status" value="1"/>
</dbReference>
<dbReference type="Gene3D" id="3.40.50.300">
    <property type="entry name" value="P-loop containing nucleotide triphosphate hydrolases"/>
    <property type="match status" value="1"/>
</dbReference>
<evidence type="ECO:0000256" key="2">
    <source>
        <dbReference type="ARBA" id="ARBA00022771"/>
    </source>
</evidence>
<dbReference type="PROSITE" id="PS50178">
    <property type="entry name" value="ZF_FYVE"/>
    <property type="match status" value="2"/>
</dbReference>
<dbReference type="InterPro" id="IPR015894">
    <property type="entry name" value="Guanylate-bd_N"/>
</dbReference>
<evidence type="ECO:0000259" key="5">
    <source>
        <dbReference type="PROSITE" id="PS50178"/>
    </source>
</evidence>
<dbReference type="CDD" id="cd15734">
    <property type="entry name" value="FYVE_ZFYV1"/>
    <property type="match status" value="2"/>
</dbReference>
<feature type="domain" description="FYVE-type" evidence="5">
    <location>
        <begin position="527"/>
        <end position="587"/>
    </location>
</feature>
<keyword evidence="2 4" id="KW-0863">Zinc-finger</keyword>
<proteinExistence type="predicted"/>
<evidence type="ECO:0000256" key="3">
    <source>
        <dbReference type="ARBA" id="ARBA00022833"/>
    </source>
</evidence>
<dbReference type="PANTHER" id="PTHR46624">
    <property type="entry name" value="AGAP002036-PA"/>
    <property type="match status" value="1"/>
</dbReference>
<evidence type="ECO:0000313" key="6">
    <source>
        <dbReference type="Proteomes" id="UP000695000"/>
    </source>
</evidence>
<dbReference type="GeneID" id="108570032"/>
<gene>
    <name evidence="7" type="primary">LOC108570032</name>
</gene>
<organism evidence="6 7">
    <name type="scientific">Nicrophorus vespilloides</name>
    <name type="common">Boreal carrion beetle</name>
    <dbReference type="NCBI Taxonomy" id="110193"/>
    <lineage>
        <taxon>Eukaryota</taxon>
        <taxon>Metazoa</taxon>
        <taxon>Ecdysozoa</taxon>
        <taxon>Arthropoda</taxon>
        <taxon>Hexapoda</taxon>
        <taxon>Insecta</taxon>
        <taxon>Pterygota</taxon>
        <taxon>Neoptera</taxon>
        <taxon>Endopterygota</taxon>
        <taxon>Coleoptera</taxon>
        <taxon>Polyphaga</taxon>
        <taxon>Staphyliniformia</taxon>
        <taxon>Silphidae</taxon>
        <taxon>Nicrophorinae</taxon>
        <taxon>Nicrophorus</taxon>
    </lineage>
</organism>
<sequence length="696" mass="78540">MLPTQPSTTYFMNKINSSLMNRKMDSLAMKVANQCKSPIILDSIDYPAESASGDTNASDLKSLNIHGEAVEVSKKPSFLLIDENETLRVGSVEQFLKCLKIVDDTQKVKVVAIFGNTGEGKSYTLNQIFFDGREVFQTSAEQSSCTMGVWAAYDPNLKIIALDTEGLLGVTKKESQRTRLLLKILAVSDVIIYRTRTERLQRDMYTFLGGASKAYKNHFQAAIQQAWEKSELELPPTGVGPSVIIFHETIHTNTLQSCASVTESAEDILRCRFAELKLECDSFSSFKYIGVQSKGKKTSFAELKNALHMVLENTTVRSKRKPSIIYLTLKGLNDKFSNEIKNTPPHLYLKEYFTCQVKCQACNEGCKLSMGHKAEGEPHFSDGMCKYQRQFQNRIYLCKKCYTNGDRVVVKCRTVSESTWTSLINYVWSGSVIECKNCSEIYRSRQHWYGNKGPEEHAVISEPVHVWPGEDCIFQEPNFLGSHNSAQRVLDGVNMISDAVVSVTSQPTKVITDWVTDKIAPTYWVPNHEITHCHKCEIPLLTNSTKHHCRECGEGFCDKCSSRMQPVPSRGWTYNVRVCDNCYKEEVPSLSSAMDDTDVRVRKYGEAVVSSITAVASVLEIPKGIIKENARPTYWTPDNECHKCEVCNRKFCTLLLRHHCRDCGKGVCDDCSNTKKPVPLRGWYEPVRVCDNCLKK</sequence>
<keyword evidence="6" id="KW-1185">Reference proteome</keyword>
<dbReference type="Pfam" id="PF02263">
    <property type="entry name" value="GBP"/>
    <property type="match status" value="1"/>
</dbReference>
<dbReference type="SUPFAM" id="SSF52540">
    <property type="entry name" value="P-loop containing nucleoside triphosphate hydrolases"/>
    <property type="match status" value="1"/>
</dbReference>
<name>A0ABM1NKJ7_NICVS</name>
<dbReference type="SMART" id="SM00064">
    <property type="entry name" value="FYVE"/>
    <property type="match status" value="2"/>
</dbReference>
<keyword evidence="1" id="KW-0479">Metal-binding</keyword>
<dbReference type="SUPFAM" id="SSF57903">
    <property type="entry name" value="FYVE/PHD zinc finger"/>
    <property type="match status" value="2"/>
</dbReference>
<accession>A0ABM1NKJ7</accession>
<dbReference type="Gene3D" id="3.30.40.10">
    <property type="entry name" value="Zinc/RING finger domain, C3HC4 (zinc finger)"/>
    <property type="match status" value="2"/>
</dbReference>
<dbReference type="Pfam" id="PF01363">
    <property type="entry name" value="FYVE"/>
    <property type="match status" value="2"/>
</dbReference>
<dbReference type="InterPro" id="IPR027417">
    <property type="entry name" value="P-loop_NTPase"/>
</dbReference>
<evidence type="ECO:0000256" key="1">
    <source>
        <dbReference type="ARBA" id="ARBA00022723"/>
    </source>
</evidence>
<dbReference type="InterPro" id="IPR011011">
    <property type="entry name" value="Znf_FYVE_PHD"/>
</dbReference>
<dbReference type="RefSeq" id="XP_017787347.1">
    <property type="nucleotide sequence ID" value="XM_017931858.1"/>
</dbReference>
<dbReference type="InterPro" id="IPR017455">
    <property type="entry name" value="Znf_FYVE-rel"/>
</dbReference>
<evidence type="ECO:0000313" key="7">
    <source>
        <dbReference type="RefSeq" id="XP_017787347.1"/>
    </source>
</evidence>
<evidence type="ECO:0000256" key="4">
    <source>
        <dbReference type="PROSITE-ProRule" id="PRU00091"/>
    </source>
</evidence>
<protein>
    <submittedName>
        <fullName evidence="7">Zinc finger FYVE domain-containing protein 1-like isoform X1</fullName>
    </submittedName>
</protein>
<feature type="domain" description="FYVE-type" evidence="5">
    <location>
        <begin position="638"/>
        <end position="696"/>
    </location>
</feature>